<dbReference type="PANTHER" id="PTHR12126">
    <property type="entry name" value="NADH-UBIQUINONE OXIDOREDUCTASE 39 KDA SUBUNIT-RELATED"/>
    <property type="match status" value="1"/>
</dbReference>
<organism evidence="2 3">
    <name type="scientific">Saccharopolyspora cebuensis</name>
    <dbReference type="NCBI Taxonomy" id="418759"/>
    <lineage>
        <taxon>Bacteria</taxon>
        <taxon>Bacillati</taxon>
        <taxon>Actinomycetota</taxon>
        <taxon>Actinomycetes</taxon>
        <taxon>Pseudonocardiales</taxon>
        <taxon>Pseudonocardiaceae</taxon>
        <taxon>Saccharopolyspora</taxon>
    </lineage>
</organism>
<proteinExistence type="predicted"/>
<dbReference type="Proteomes" id="UP001564626">
    <property type="component" value="Unassembled WGS sequence"/>
</dbReference>
<dbReference type="EMBL" id="JBGEHV010000007">
    <property type="protein sequence ID" value="MEY8038959.1"/>
    <property type="molecule type" value="Genomic_DNA"/>
</dbReference>
<keyword evidence="3" id="KW-1185">Reference proteome</keyword>
<dbReference type="PANTHER" id="PTHR12126:SF11">
    <property type="entry name" value="NADH DEHYDROGENASE [UBIQUINONE] 1 ALPHA SUBCOMPLEX SUBUNIT 9, MITOCHONDRIAL"/>
    <property type="match status" value="1"/>
</dbReference>
<dbReference type="SUPFAM" id="SSF51735">
    <property type="entry name" value="NAD(P)-binding Rossmann-fold domains"/>
    <property type="match status" value="1"/>
</dbReference>
<dbReference type="RefSeq" id="WP_345366442.1">
    <property type="nucleotide sequence ID" value="NZ_BAABII010000016.1"/>
</dbReference>
<protein>
    <submittedName>
        <fullName evidence="2">SDR family oxidoreductase</fullName>
    </submittedName>
</protein>
<dbReference type="Gene3D" id="3.40.50.720">
    <property type="entry name" value="NAD(P)-binding Rossmann-like Domain"/>
    <property type="match status" value="1"/>
</dbReference>
<accession>A0ABV4CD05</accession>
<gene>
    <name evidence="2" type="ORF">AB8O55_06090</name>
</gene>
<dbReference type="InterPro" id="IPR016040">
    <property type="entry name" value="NAD(P)-bd_dom"/>
</dbReference>
<feature type="domain" description="NAD(P)-binding" evidence="1">
    <location>
        <begin position="8"/>
        <end position="147"/>
    </location>
</feature>
<evidence type="ECO:0000313" key="3">
    <source>
        <dbReference type="Proteomes" id="UP001564626"/>
    </source>
</evidence>
<dbReference type="Pfam" id="PF13460">
    <property type="entry name" value="NAD_binding_10"/>
    <property type="match status" value="1"/>
</dbReference>
<evidence type="ECO:0000313" key="2">
    <source>
        <dbReference type="EMBL" id="MEY8038959.1"/>
    </source>
</evidence>
<reference evidence="2 3" key="1">
    <citation type="submission" date="2024-08" db="EMBL/GenBank/DDBJ databases">
        <title>Genome mining of Saccharopolyspora cebuensis PGLac3 from Nigerian medicinal plant.</title>
        <authorList>
            <person name="Ezeobiora C.E."/>
            <person name="Igbokwe N.H."/>
            <person name="Amin D.H."/>
            <person name="Mendie U.E."/>
        </authorList>
    </citation>
    <scope>NUCLEOTIDE SEQUENCE [LARGE SCALE GENOMIC DNA]</scope>
    <source>
        <strain evidence="2 3">PGLac3</strain>
    </source>
</reference>
<name>A0ABV4CD05_9PSEU</name>
<dbReference type="InterPro" id="IPR036291">
    <property type="entry name" value="NAD(P)-bd_dom_sf"/>
</dbReference>
<dbReference type="InterPro" id="IPR051207">
    <property type="entry name" value="ComplexI_NDUFA9_subunit"/>
</dbReference>
<sequence>MDTVAITGGTGHLGRELVRLLKGTHRVRVLARTPGADPEVEWVRGDLVTGDGIAELISGAHTVVHAASCSPTARGGWPNPWRHVAPDVDVDATRLLLDAAAAAEVRHFLYPSVVGADSPATPYLRLKHTAEELVGVAEVPWTVLRATPMHWLVDRVLAGAARLPVAPLPTALELQPCAEADFAEHIAAAVREGALGQGEDFAGPEVLPLREVVRQWQQARRRRIRVVGVPAFGRLADTAAHLTAPRGHRGGIGWAEWLAHHDGT</sequence>
<comment type="caution">
    <text evidence="2">The sequence shown here is derived from an EMBL/GenBank/DDBJ whole genome shotgun (WGS) entry which is preliminary data.</text>
</comment>
<evidence type="ECO:0000259" key="1">
    <source>
        <dbReference type="Pfam" id="PF13460"/>
    </source>
</evidence>